<feature type="region of interest" description="Disordered" evidence="1">
    <location>
        <begin position="481"/>
        <end position="529"/>
    </location>
</feature>
<keyword evidence="2" id="KW-0732">Signal</keyword>
<dbReference type="EMBL" id="QEAM01000133">
    <property type="protein sequence ID" value="TPX45680.1"/>
    <property type="molecule type" value="Genomic_DNA"/>
</dbReference>
<protein>
    <submittedName>
        <fullName evidence="3">Uncharacterized protein</fullName>
    </submittedName>
</protein>
<evidence type="ECO:0000256" key="1">
    <source>
        <dbReference type="SAM" id="MobiDB-lite"/>
    </source>
</evidence>
<feature type="compositionally biased region" description="Polar residues" evidence="1">
    <location>
        <begin position="481"/>
        <end position="490"/>
    </location>
</feature>
<dbReference type="VEuPathDB" id="FungiDB:SeMB42_g06328"/>
<name>A0A507D369_9FUNG</name>
<accession>A0A507D369</accession>
<reference evidence="3 4" key="1">
    <citation type="journal article" date="2019" name="Sci. Rep.">
        <title>Comparative genomics of chytrid fungi reveal insights into the obligate biotrophic and pathogenic lifestyle of Synchytrium endobioticum.</title>
        <authorList>
            <person name="van de Vossenberg B.T.L.H."/>
            <person name="Warris S."/>
            <person name="Nguyen H.D.T."/>
            <person name="van Gent-Pelzer M.P.E."/>
            <person name="Joly D.L."/>
            <person name="van de Geest H.C."/>
            <person name="Bonants P.J.M."/>
            <person name="Smith D.S."/>
            <person name="Levesque C.A."/>
            <person name="van der Lee T.A.J."/>
        </authorList>
    </citation>
    <scope>NUCLEOTIDE SEQUENCE [LARGE SCALE GENOMIC DNA]</scope>
    <source>
        <strain evidence="3 4">LEV6574</strain>
    </source>
</reference>
<evidence type="ECO:0000313" key="3">
    <source>
        <dbReference type="EMBL" id="TPX45680.1"/>
    </source>
</evidence>
<organism evidence="3 4">
    <name type="scientific">Synchytrium endobioticum</name>
    <dbReference type="NCBI Taxonomy" id="286115"/>
    <lineage>
        <taxon>Eukaryota</taxon>
        <taxon>Fungi</taxon>
        <taxon>Fungi incertae sedis</taxon>
        <taxon>Chytridiomycota</taxon>
        <taxon>Chytridiomycota incertae sedis</taxon>
        <taxon>Chytridiomycetes</taxon>
        <taxon>Synchytriales</taxon>
        <taxon>Synchytriaceae</taxon>
        <taxon>Synchytrium</taxon>
    </lineage>
</organism>
<feature type="signal peptide" evidence="2">
    <location>
        <begin position="1"/>
        <end position="24"/>
    </location>
</feature>
<dbReference type="AlphaFoldDB" id="A0A507D369"/>
<dbReference type="Proteomes" id="UP000320475">
    <property type="component" value="Unassembled WGS sequence"/>
</dbReference>
<sequence length="529" mass="59433">MKRPINIVLIAIVAFFTLAELTLAVSDNMAIERMIKSLIDKCCAVVRMQDKYIESPFFTSLATHPTPTSLLDKEIADIAAKCLPADPPYTSNELFAPPDPGSMDDLQIRLARAYNAYVFETSKSVFMNLQTYIAATNPRNRVLLDALAHLWEKLRTQGKLAQEYQFHAKVPHNVRPLKLPSYVAEPSASDRVENIVRKARRAKDGDIASYFALINDYRFSFETAITAVGKHHLDHVFRRVTGRILATDTQKRFEALVNPRKWARGWTYRKLNDVPITELRWLPVLIAHERLIIARARYDMERLRYFGDDSPEKLNNVSIRRAEYGTFIDCHVKKMRLYEQALLDGGISGDTTVAVPHTTNYGIAQTHLQDDSPTRQRSINLNVVERQQDHSNPPPLVLISGIDGTSDPMVTDVVYRPILDLLGQDSEDDSDAPPSGMIDFLGQANEQELTLSLGTYNPERYEASTSPLEKSFLSLSSIHNHAAESSTQSHNGRDKGKRPIQGVGPPPGYVAHHAYGNLGDGYPRKKKGQ</sequence>
<comment type="caution">
    <text evidence="3">The sequence shown here is derived from an EMBL/GenBank/DDBJ whole genome shotgun (WGS) entry which is preliminary data.</text>
</comment>
<gene>
    <name evidence="3" type="ORF">SeLEV6574_g03726</name>
</gene>
<evidence type="ECO:0000313" key="4">
    <source>
        <dbReference type="Proteomes" id="UP000320475"/>
    </source>
</evidence>
<feature type="chain" id="PRO_5021360129" evidence="2">
    <location>
        <begin position="25"/>
        <end position="529"/>
    </location>
</feature>
<proteinExistence type="predicted"/>
<evidence type="ECO:0000256" key="2">
    <source>
        <dbReference type="SAM" id="SignalP"/>
    </source>
</evidence>